<proteinExistence type="predicted"/>
<evidence type="ECO:0000313" key="2">
    <source>
        <dbReference type="Proteomes" id="UP001501666"/>
    </source>
</evidence>
<protein>
    <recommendedName>
        <fullName evidence="3">Secreted protein</fullName>
    </recommendedName>
</protein>
<evidence type="ECO:0000313" key="1">
    <source>
        <dbReference type="EMBL" id="GAA2646202.1"/>
    </source>
</evidence>
<evidence type="ECO:0008006" key="3">
    <source>
        <dbReference type="Google" id="ProtNLM"/>
    </source>
</evidence>
<sequence>MHRLLSVAVVVVVVALAAVSSPASLLAAFAAEDRGVTSAREREPAVASITILVIE</sequence>
<comment type="caution">
    <text evidence="1">The sequence shown here is derived from an EMBL/GenBank/DDBJ whole genome shotgun (WGS) entry which is preliminary data.</text>
</comment>
<accession>A0ABP6DNZ7</accession>
<gene>
    <name evidence="1" type="ORF">GCM10010412_008700</name>
</gene>
<organism evidence="1 2">
    <name type="scientific">Nonomuraea recticatena</name>
    <dbReference type="NCBI Taxonomy" id="46178"/>
    <lineage>
        <taxon>Bacteria</taxon>
        <taxon>Bacillati</taxon>
        <taxon>Actinomycetota</taxon>
        <taxon>Actinomycetes</taxon>
        <taxon>Streptosporangiales</taxon>
        <taxon>Streptosporangiaceae</taxon>
        <taxon>Nonomuraea</taxon>
    </lineage>
</organism>
<dbReference type="Proteomes" id="UP001501666">
    <property type="component" value="Unassembled WGS sequence"/>
</dbReference>
<keyword evidence="2" id="KW-1185">Reference proteome</keyword>
<name>A0ABP6DNZ7_9ACTN</name>
<dbReference type="EMBL" id="BAAATE010000002">
    <property type="protein sequence ID" value="GAA2646202.1"/>
    <property type="molecule type" value="Genomic_DNA"/>
</dbReference>
<reference evidence="2" key="1">
    <citation type="journal article" date="2019" name="Int. J. Syst. Evol. Microbiol.">
        <title>The Global Catalogue of Microorganisms (GCM) 10K type strain sequencing project: providing services to taxonomists for standard genome sequencing and annotation.</title>
        <authorList>
            <consortium name="The Broad Institute Genomics Platform"/>
            <consortium name="The Broad Institute Genome Sequencing Center for Infectious Disease"/>
            <person name="Wu L."/>
            <person name="Ma J."/>
        </authorList>
    </citation>
    <scope>NUCLEOTIDE SEQUENCE [LARGE SCALE GENOMIC DNA]</scope>
    <source>
        <strain evidence="2">JCM 6835</strain>
    </source>
</reference>